<dbReference type="PANTHER" id="PTHR45929:SF3">
    <property type="entry name" value="JAK PATHWAY SIGNAL TRANSDUCTION ADAPTOR MOLECULE"/>
    <property type="match status" value="1"/>
</dbReference>
<dbReference type="PROSITE" id="PS50002">
    <property type="entry name" value="SH3"/>
    <property type="match status" value="1"/>
</dbReference>
<dbReference type="InterPro" id="IPR036028">
    <property type="entry name" value="SH3-like_dom_sf"/>
</dbReference>
<dbReference type="AlphaFoldDB" id="A0A507EBC9"/>
<comment type="caution">
    <text evidence="4">The sequence shown here is derived from an EMBL/GenBank/DDBJ whole genome shotgun (WGS) entry which is preliminary data.</text>
</comment>
<dbReference type="EMBL" id="QEAQ01000013">
    <property type="protein sequence ID" value="TPX60667.1"/>
    <property type="molecule type" value="Genomic_DNA"/>
</dbReference>
<keyword evidence="1 2" id="KW-0728">SH3 domain</keyword>
<accession>A0A507EBC9</accession>
<dbReference type="GO" id="GO:0043328">
    <property type="term" value="P:protein transport to vacuole involved in ubiquitin-dependent protein catabolic process via the multivesicular body sorting pathway"/>
    <property type="evidence" value="ECO:0007669"/>
    <property type="project" value="TreeGrafter"/>
</dbReference>
<evidence type="ECO:0000256" key="1">
    <source>
        <dbReference type="ARBA" id="ARBA00022443"/>
    </source>
</evidence>
<protein>
    <recommendedName>
        <fullName evidence="3">SH3 domain-containing protein</fullName>
    </recommendedName>
</protein>
<organism evidence="4 5">
    <name type="scientific">Powellomyces hirtus</name>
    <dbReference type="NCBI Taxonomy" id="109895"/>
    <lineage>
        <taxon>Eukaryota</taxon>
        <taxon>Fungi</taxon>
        <taxon>Fungi incertae sedis</taxon>
        <taxon>Chytridiomycota</taxon>
        <taxon>Chytridiomycota incertae sedis</taxon>
        <taxon>Chytridiomycetes</taxon>
        <taxon>Spizellomycetales</taxon>
        <taxon>Powellomycetaceae</taxon>
        <taxon>Powellomyces</taxon>
    </lineage>
</organism>
<dbReference type="SUPFAM" id="SSF51905">
    <property type="entry name" value="FAD/NAD(P)-binding domain"/>
    <property type="match status" value="1"/>
</dbReference>
<dbReference type="InterPro" id="IPR036188">
    <property type="entry name" value="FAD/NAD-bd_sf"/>
</dbReference>
<dbReference type="Gene3D" id="2.30.30.40">
    <property type="entry name" value="SH3 Domains"/>
    <property type="match status" value="1"/>
</dbReference>
<dbReference type="InterPro" id="IPR001452">
    <property type="entry name" value="SH3_domain"/>
</dbReference>
<dbReference type="Proteomes" id="UP000318582">
    <property type="component" value="Unassembled WGS sequence"/>
</dbReference>
<evidence type="ECO:0000259" key="3">
    <source>
        <dbReference type="PROSITE" id="PS50002"/>
    </source>
</evidence>
<gene>
    <name evidence="4" type="ORF">PhCBS80983_g01580</name>
</gene>
<dbReference type="Gene3D" id="3.50.50.60">
    <property type="entry name" value="FAD/NAD(P)-binding domain"/>
    <property type="match status" value="2"/>
</dbReference>
<dbReference type="GO" id="GO:0033565">
    <property type="term" value="C:ESCRT-0 complex"/>
    <property type="evidence" value="ECO:0007669"/>
    <property type="project" value="TreeGrafter"/>
</dbReference>
<reference evidence="4 5" key="1">
    <citation type="journal article" date="2019" name="Sci. Rep.">
        <title>Comparative genomics of chytrid fungi reveal insights into the obligate biotrophic and pathogenic lifestyle of Synchytrium endobioticum.</title>
        <authorList>
            <person name="van de Vossenberg B.T.L.H."/>
            <person name="Warris S."/>
            <person name="Nguyen H.D.T."/>
            <person name="van Gent-Pelzer M.P.E."/>
            <person name="Joly D.L."/>
            <person name="van de Geest H.C."/>
            <person name="Bonants P.J.M."/>
            <person name="Smith D.S."/>
            <person name="Levesque C.A."/>
            <person name="van der Lee T.A.J."/>
        </authorList>
    </citation>
    <scope>NUCLEOTIDE SEQUENCE [LARGE SCALE GENOMIC DNA]</scope>
    <source>
        <strain evidence="4 5">CBS 809.83</strain>
    </source>
</reference>
<sequence length="661" mass="73542">MTPTQQRFIAFMEARDAAGSIEAFEILRSNDVPTFSSVPFYASFKAAVSYRHKTLFACLDRHIAAAASLRSRTFVRSRFVVSAAGPCGLRAAVEAPALGHEVHIIELRKEFSRHNIIKTWRSTILDLTTLGLSQYMLSFQPHGHLHLETRQIQLILLKTALLFGVQVSYDVGVCGLVDPGRNSTPNKSWAMYTMPTDDARKLCRDRSAMPPVENEMAELALQPNSSDLTTISERRTKVDFIQRAISIDGAILGQKAPLDSRADLIEKYARFAEAIGLVNLYLAGLMLGGNREFLGVLDKAGVQVDNVEYMRDVQGEHWCHPRYPYFLQRRLGQTSRRTASKAGVPEDAPFCSRHGLQLFDFSWKGMTVQSKRIVESQLGVGAISLPIGDACQNPFWPQGLGINRGFQTTLDAVYAAHIFTAGSPEAAESERAFARRTSEWTTLRDTSLRTPTPEDPFTPLIRCLDLHLFQSSMMGSHPAHNGVLTGGETYFRNYLIDALVGDLQSLQQHAWLSNSDFDTLIQYLQFEKTSPSQAFNGVSPSAAGSGVPLTTIPENHGTDMEVGIFQMKTYNVERVNAGITDLRVQQPPTANTLPPSYDNSNEAQSRTVLAISEFQTSEEGDLPFQVGQRIEIVEDVDCNWYRGQYDGRQGIFPKSFVEELK</sequence>
<evidence type="ECO:0000313" key="5">
    <source>
        <dbReference type="Proteomes" id="UP000318582"/>
    </source>
</evidence>
<dbReference type="PANTHER" id="PTHR45929">
    <property type="entry name" value="JAK PATHWAY SIGNAL TRANSDUCTION ADAPTOR MOLECULE"/>
    <property type="match status" value="1"/>
</dbReference>
<dbReference type="SUPFAM" id="SSF50044">
    <property type="entry name" value="SH3-domain"/>
    <property type="match status" value="1"/>
</dbReference>
<dbReference type="SMART" id="SM00326">
    <property type="entry name" value="SH3"/>
    <property type="match status" value="1"/>
</dbReference>
<proteinExistence type="predicted"/>
<dbReference type="STRING" id="109895.A0A507EBC9"/>
<evidence type="ECO:0000256" key="2">
    <source>
        <dbReference type="PROSITE-ProRule" id="PRU00192"/>
    </source>
</evidence>
<dbReference type="InterPro" id="IPR050670">
    <property type="entry name" value="STAM"/>
</dbReference>
<dbReference type="Pfam" id="PF00018">
    <property type="entry name" value="SH3_1"/>
    <property type="match status" value="1"/>
</dbReference>
<feature type="domain" description="SH3" evidence="3">
    <location>
        <begin position="603"/>
        <end position="661"/>
    </location>
</feature>
<name>A0A507EBC9_9FUNG</name>
<evidence type="ECO:0000313" key="4">
    <source>
        <dbReference type="EMBL" id="TPX60667.1"/>
    </source>
</evidence>
<keyword evidence="5" id="KW-1185">Reference proteome</keyword>